<evidence type="ECO:0000313" key="3">
    <source>
        <dbReference type="EMBL" id="RJR26595.1"/>
    </source>
</evidence>
<dbReference type="PANTHER" id="PTHR43096">
    <property type="entry name" value="DNAJ HOMOLOG 1, MITOCHONDRIAL-RELATED"/>
    <property type="match status" value="1"/>
</dbReference>
<dbReference type="Pfam" id="PF00226">
    <property type="entry name" value="DnaJ"/>
    <property type="match status" value="1"/>
</dbReference>
<feature type="domain" description="J" evidence="2">
    <location>
        <begin position="6"/>
        <end position="73"/>
    </location>
</feature>
<dbReference type="InterPro" id="IPR001623">
    <property type="entry name" value="DnaJ_domain"/>
</dbReference>
<dbReference type="PRINTS" id="PR00625">
    <property type="entry name" value="JDOMAIN"/>
</dbReference>
<evidence type="ECO:0000256" key="1">
    <source>
        <dbReference type="ARBA" id="ARBA00023186"/>
    </source>
</evidence>
<dbReference type="EMBL" id="QZJF01000020">
    <property type="protein sequence ID" value="RJR26595.1"/>
    <property type="molecule type" value="Genomic_DNA"/>
</dbReference>
<dbReference type="Pfam" id="PF01556">
    <property type="entry name" value="DnaJ_C"/>
    <property type="match status" value="1"/>
</dbReference>
<dbReference type="PROSITE" id="PS50076">
    <property type="entry name" value="DNAJ_2"/>
    <property type="match status" value="1"/>
</dbReference>
<dbReference type="PANTHER" id="PTHR43096:SF52">
    <property type="entry name" value="DNAJ HOMOLOG 1, MITOCHONDRIAL-RELATED"/>
    <property type="match status" value="1"/>
</dbReference>
<dbReference type="AlphaFoldDB" id="A0A3A4ZBB9"/>
<sequence length="313" mass="34678">MPTNKDYYHVLGVGKNASQEEIKQAYRKLAREHHPDVVKDGDKDAAEKRFKEINEAYQILKDPQKRTMYDQYGSSAFAGGPQGAGSQGFGGFNQGQWGPYTYTYTSNGQNYGFGDFDPFDVFEEFFGFRGFGGQRSAGRKGKNLYYELVVSFSEAVFGVEKQVNVESGKVTIKIPTGVRNGTELRFAGKGMPSKVTGGVPGDLYISVKVVYPKDFEIYGDDILVRKEIDFVDAVLGTTVEVPVVDLSGKDGLGTAKLKIPEGTQPGARFMLKGKGMPRLQGRGQGNLVTEIRIIFPKKLSRAQRDLLERYKML</sequence>
<dbReference type="InterPro" id="IPR002939">
    <property type="entry name" value="DnaJ_C"/>
</dbReference>
<keyword evidence="1" id="KW-0143">Chaperone</keyword>
<dbReference type="Proteomes" id="UP000265540">
    <property type="component" value="Unassembled WGS sequence"/>
</dbReference>
<accession>A0A3A4ZBB9</accession>
<dbReference type="GO" id="GO:0005737">
    <property type="term" value="C:cytoplasm"/>
    <property type="evidence" value="ECO:0007669"/>
    <property type="project" value="TreeGrafter"/>
</dbReference>
<dbReference type="CDD" id="cd10747">
    <property type="entry name" value="DnaJ_C"/>
    <property type="match status" value="1"/>
</dbReference>
<dbReference type="Gene3D" id="1.10.287.110">
    <property type="entry name" value="DnaJ domain"/>
    <property type="match status" value="1"/>
</dbReference>
<protein>
    <recommendedName>
        <fullName evidence="2">J domain-containing protein</fullName>
    </recommendedName>
</protein>
<dbReference type="PROSITE" id="PS00636">
    <property type="entry name" value="DNAJ_1"/>
    <property type="match status" value="1"/>
</dbReference>
<comment type="caution">
    <text evidence="3">The sequence shown here is derived from an EMBL/GenBank/DDBJ whole genome shotgun (WGS) entry which is preliminary data.</text>
</comment>
<dbReference type="GO" id="GO:0051082">
    <property type="term" value="F:unfolded protein binding"/>
    <property type="evidence" value="ECO:0007669"/>
    <property type="project" value="InterPro"/>
</dbReference>
<dbReference type="InterPro" id="IPR036869">
    <property type="entry name" value="J_dom_sf"/>
</dbReference>
<dbReference type="Gene3D" id="2.60.260.20">
    <property type="entry name" value="Urease metallochaperone UreE, N-terminal domain"/>
    <property type="match status" value="2"/>
</dbReference>
<dbReference type="SUPFAM" id="SSF46565">
    <property type="entry name" value="Chaperone J-domain"/>
    <property type="match status" value="1"/>
</dbReference>
<organism evidence="3 4">
    <name type="scientific">candidate division WWE3 bacterium</name>
    <dbReference type="NCBI Taxonomy" id="2053526"/>
    <lineage>
        <taxon>Bacteria</taxon>
        <taxon>Katanobacteria</taxon>
    </lineage>
</organism>
<evidence type="ECO:0000313" key="4">
    <source>
        <dbReference type="Proteomes" id="UP000265540"/>
    </source>
</evidence>
<dbReference type="InterPro" id="IPR008971">
    <property type="entry name" value="HSP40/DnaJ_pept-bd"/>
</dbReference>
<gene>
    <name evidence="3" type="ORF">C4561_04875</name>
</gene>
<dbReference type="CDD" id="cd06257">
    <property type="entry name" value="DnaJ"/>
    <property type="match status" value="1"/>
</dbReference>
<proteinExistence type="predicted"/>
<dbReference type="GO" id="GO:0042026">
    <property type="term" value="P:protein refolding"/>
    <property type="evidence" value="ECO:0007669"/>
    <property type="project" value="TreeGrafter"/>
</dbReference>
<dbReference type="SMART" id="SM00271">
    <property type="entry name" value="DnaJ"/>
    <property type="match status" value="1"/>
</dbReference>
<name>A0A3A4ZBB9_UNCKA</name>
<dbReference type="SUPFAM" id="SSF49493">
    <property type="entry name" value="HSP40/DnaJ peptide-binding domain"/>
    <property type="match status" value="2"/>
</dbReference>
<evidence type="ECO:0000259" key="2">
    <source>
        <dbReference type="PROSITE" id="PS50076"/>
    </source>
</evidence>
<dbReference type="InterPro" id="IPR018253">
    <property type="entry name" value="DnaJ_domain_CS"/>
</dbReference>
<reference evidence="3 4" key="1">
    <citation type="journal article" date="2017" name="ISME J.">
        <title>Energy and carbon metabolisms in a deep terrestrial subsurface fluid microbial community.</title>
        <authorList>
            <person name="Momper L."/>
            <person name="Jungbluth S.P."/>
            <person name="Lee M.D."/>
            <person name="Amend J.P."/>
        </authorList>
    </citation>
    <scope>NUCLEOTIDE SEQUENCE [LARGE SCALE GENOMIC DNA]</scope>
    <source>
        <strain evidence="3">SURF_46</strain>
    </source>
</reference>